<dbReference type="SMART" id="SM00773">
    <property type="entry name" value="WGR"/>
    <property type="match status" value="1"/>
</dbReference>
<name>A0A2T1LQW5_9CHRO</name>
<dbReference type="Pfam" id="PF05406">
    <property type="entry name" value="WGR"/>
    <property type="match status" value="1"/>
</dbReference>
<dbReference type="RefSeq" id="WP_106459459.1">
    <property type="nucleotide sequence ID" value="NZ_PXOH01000060.1"/>
</dbReference>
<organism evidence="3 4">
    <name type="scientific">Aphanothece hegewaldii CCALA 016</name>
    <dbReference type="NCBI Taxonomy" id="2107694"/>
    <lineage>
        <taxon>Bacteria</taxon>
        <taxon>Bacillati</taxon>
        <taxon>Cyanobacteriota</taxon>
        <taxon>Cyanophyceae</taxon>
        <taxon>Oscillatoriophycideae</taxon>
        <taxon>Chroococcales</taxon>
        <taxon>Aphanothecaceae</taxon>
        <taxon>Aphanothece</taxon>
    </lineage>
</organism>
<protein>
    <recommendedName>
        <fullName evidence="2">WGR domain-containing protein</fullName>
    </recommendedName>
</protein>
<dbReference type="InterPro" id="IPR008893">
    <property type="entry name" value="WGR_domain"/>
</dbReference>
<dbReference type="SUPFAM" id="SSF142921">
    <property type="entry name" value="WGR domain-like"/>
    <property type="match status" value="1"/>
</dbReference>
<evidence type="ECO:0000256" key="1">
    <source>
        <dbReference type="SAM" id="MobiDB-lite"/>
    </source>
</evidence>
<dbReference type="InterPro" id="IPR049809">
    <property type="entry name" value="YehF/YfeS-like_WGR"/>
</dbReference>
<evidence type="ECO:0000313" key="3">
    <source>
        <dbReference type="EMBL" id="PSF30016.1"/>
    </source>
</evidence>
<reference evidence="3 4" key="1">
    <citation type="submission" date="2018-03" db="EMBL/GenBank/DDBJ databases">
        <title>The ancient ancestry and fast evolution of plastids.</title>
        <authorList>
            <person name="Moore K.R."/>
            <person name="Magnabosco C."/>
            <person name="Momper L."/>
            <person name="Gold D.A."/>
            <person name="Bosak T."/>
            <person name="Fournier G.P."/>
        </authorList>
    </citation>
    <scope>NUCLEOTIDE SEQUENCE [LARGE SCALE GENOMIC DNA]</scope>
    <source>
        <strain evidence="3 4">CCALA 016</strain>
    </source>
</reference>
<accession>A0A2T1LQW5</accession>
<feature type="compositionally biased region" description="Pro residues" evidence="1">
    <location>
        <begin position="76"/>
        <end position="85"/>
    </location>
</feature>
<dbReference type="Proteomes" id="UP000239001">
    <property type="component" value="Unassembled WGS sequence"/>
</dbReference>
<dbReference type="PROSITE" id="PS51977">
    <property type="entry name" value="WGR"/>
    <property type="match status" value="1"/>
</dbReference>
<feature type="region of interest" description="Disordered" evidence="1">
    <location>
        <begin position="66"/>
        <end position="108"/>
    </location>
</feature>
<dbReference type="CDD" id="cd07996">
    <property type="entry name" value="WGR_MMR_like"/>
    <property type="match status" value="1"/>
</dbReference>
<dbReference type="InterPro" id="IPR036930">
    <property type="entry name" value="WGR_dom_sf"/>
</dbReference>
<proteinExistence type="predicted"/>
<evidence type="ECO:0000313" key="4">
    <source>
        <dbReference type="Proteomes" id="UP000239001"/>
    </source>
</evidence>
<dbReference type="EMBL" id="PXOH01000060">
    <property type="protein sequence ID" value="PSF30016.1"/>
    <property type="molecule type" value="Genomic_DNA"/>
</dbReference>
<dbReference type="OrthoDB" id="489706at2"/>
<evidence type="ECO:0000259" key="2">
    <source>
        <dbReference type="PROSITE" id="PS51977"/>
    </source>
</evidence>
<sequence>MITRLEFVNNQHYKFWEAELTEGSTTLITRWGRIGTRGQSKSYPFVSYAAASQQYEEKIASKRRKGYSEVRVTPHVRPPSPPPPVTISEPKEEPKTLGHRSLSQYMSL</sequence>
<feature type="domain" description="WGR" evidence="2">
    <location>
        <begin position="1"/>
        <end position="82"/>
    </location>
</feature>
<dbReference type="Gene3D" id="2.20.140.10">
    <property type="entry name" value="WGR domain"/>
    <property type="match status" value="1"/>
</dbReference>
<gene>
    <name evidence="3" type="ORF">C7H19_24120</name>
</gene>
<dbReference type="AlphaFoldDB" id="A0A2T1LQW5"/>
<keyword evidence="4" id="KW-1185">Reference proteome</keyword>
<comment type="caution">
    <text evidence="3">The sequence shown here is derived from an EMBL/GenBank/DDBJ whole genome shotgun (WGS) entry which is preliminary data.</text>
</comment>
<reference evidence="3 4" key="2">
    <citation type="submission" date="2018-03" db="EMBL/GenBank/DDBJ databases">
        <authorList>
            <person name="Keele B.F."/>
        </authorList>
    </citation>
    <scope>NUCLEOTIDE SEQUENCE [LARGE SCALE GENOMIC DNA]</scope>
    <source>
        <strain evidence="3 4">CCALA 016</strain>
    </source>
</reference>